<keyword evidence="7" id="KW-1185">Reference proteome</keyword>
<dbReference type="Gene3D" id="3.40.630.40">
    <property type="entry name" value="Zn-dependent exopeptidases"/>
    <property type="match status" value="1"/>
</dbReference>
<dbReference type="EC" id="3.5.1.28" evidence="2"/>
<evidence type="ECO:0000256" key="3">
    <source>
        <dbReference type="ARBA" id="ARBA00022801"/>
    </source>
</evidence>
<dbReference type="EMBL" id="JBHTHZ010000005">
    <property type="protein sequence ID" value="MFD0794056.1"/>
    <property type="molecule type" value="Genomic_DNA"/>
</dbReference>
<reference evidence="7" key="1">
    <citation type="journal article" date="2019" name="Int. J. Syst. Evol. Microbiol.">
        <title>The Global Catalogue of Microorganisms (GCM) 10K type strain sequencing project: providing services to taxonomists for standard genome sequencing and annotation.</title>
        <authorList>
            <consortium name="The Broad Institute Genomics Platform"/>
            <consortium name="The Broad Institute Genome Sequencing Center for Infectious Disease"/>
            <person name="Wu L."/>
            <person name="Ma J."/>
        </authorList>
    </citation>
    <scope>NUCLEOTIDE SEQUENCE [LARGE SCALE GENOMIC DNA]</scope>
    <source>
        <strain evidence="7">CCUG 61484</strain>
    </source>
</reference>
<feature type="domain" description="MurNAc-LAA" evidence="5">
    <location>
        <begin position="118"/>
        <end position="295"/>
    </location>
</feature>
<comment type="caution">
    <text evidence="6">The sequence shown here is derived from an EMBL/GenBank/DDBJ whole genome shotgun (WGS) entry which is preliminary data.</text>
</comment>
<evidence type="ECO:0000256" key="2">
    <source>
        <dbReference type="ARBA" id="ARBA00011901"/>
    </source>
</evidence>
<dbReference type="PANTHER" id="PTHR30404:SF0">
    <property type="entry name" value="N-ACETYLMURAMOYL-L-ALANINE AMIDASE AMIC"/>
    <property type="match status" value="1"/>
</dbReference>
<dbReference type="SUPFAM" id="SSF53187">
    <property type="entry name" value="Zn-dependent exopeptidases"/>
    <property type="match status" value="1"/>
</dbReference>
<gene>
    <name evidence="6" type="ORF">ACFQZX_10540</name>
</gene>
<organism evidence="6 7">
    <name type="scientific">Mucilaginibacter litoreus</name>
    <dbReference type="NCBI Taxonomy" id="1048221"/>
    <lineage>
        <taxon>Bacteria</taxon>
        <taxon>Pseudomonadati</taxon>
        <taxon>Bacteroidota</taxon>
        <taxon>Sphingobacteriia</taxon>
        <taxon>Sphingobacteriales</taxon>
        <taxon>Sphingobacteriaceae</taxon>
        <taxon>Mucilaginibacter</taxon>
    </lineage>
</organism>
<dbReference type="InterPro" id="IPR002508">
    <property type="entry name" value="MurNAc-LAA_cat"/>
</dbReference>
<evidence type="ECO:0000313" key="7">
    <source>
        <dbReference type="Proteomes" id="UP001597010"/>
    </source>
</evidence>
<dbReference type="PANTHER" id="PTHR30404">
    <property type="entry name" value="N-ACETYLMURAMOYL-L-ALANINE AMIDASE"/>
    <property type="match status" value="1"/>
</dbReference>
<keyword evidence="3" id="KW-0378">Hydrolase</keyword>
<feature type="chain" id="PRO_5046282008" description="N-acetylmuramoyl-L-alanine amidase" evidence="4">
    <location>
        <begin position="28"/>
        <end position="307"/>
    </location>
</feature>
<evidence type="ECO:0000313" key="6">
    <source>
        <dbReference type="EMBL" id="MFD0794056.1"/>
    </source>
</evidence>
<keyword evidence="4" id="KW-0732">Signal</keyword>
<dbReference type="InterPro" id="IPR050695">
    <property type="entry name" value="N-acetylmuramoyl_amidase_3"/>
</dbReference>
<evidence type="ECO:0000259" key="5">
    <source>
        <dbReference type="SMART" id="SM00646"/>
    </source>
</evidence>
<sequence>MKNKLLNRLKRAICGVGALTICFSLFSFTSKDLVKKDTVVNNNFKLRTVIIDPGHGAKPDNAPPGHYSRGADGSFSNERSVTLAIALKLQQAIEKDLPGVKAVLTRSTEEDVSFERRAQIANENKGNLFISIHCNSLADRFVRQKVGTRRGRAIYRSVRVPDRSGRGALMLVYGLHRSREEQNAIKNNQLEDDSDLNGDGLDPNDPTVIILTDAYMRKFRKQSVNIANLINDEIVGTDGRRSEGLREQGIYVLCHSAMPSVLVETGYINNPNDEEYLNSENGQTEIVNSIVRAITKYKAQFEQVAAK</sequence>
<comment type="catalytic activity">
    <reaction evidence="1">
        <text>Hydrolyzes the link between N-acetylmuramoyl residues and L-amino acid residues in certain cell-wall glycopeptides.</text>
        <dbReference type="EC" id="3.5.1.28"/>
    </reaction>
</comment>
<accession>A0ABW3AU34</accession>
<protein>
    <recommendedName>
        <fullName evidence="2">N-acetylmuramoyl-L-alanine amidase</fullName>
        <ecNumber evidence="2">3.5.1.28</ecNumber>
    </recommendedName>
</protein>
<name>A0ABW3AU34_9SPHI</name>
<evidence type="ECO:0000256" key="4">
    <source>
        <dbReference type="SAM" id="SignalP"/>
    </source>
</evidence>
<dbReference type="CDD" id="cd02696">
    <property type="entry name" value="MurNAc-LAA"/>
    <property type="match status" value="1"/>
</dbReference>
<dbReference type="RefSeq" id="WP_377114789.1">
    <property type="nucleotide sequence ID" value="NZ_JBHTHZ010000005.1"/>
</dbReference>
<dbReference type="Pfam" id="PF01520">
    <property type="entry name" value="Amidase_3"/>
    <property type="match status" value="1"/>
</dbReference>
<evidence type="ECO:0000256" key="1">
    <source>
        <dbReference type="ARBA" id="ARBA00001561"/>
    </source>
</evidence>
<dbReference type="SMART" id="SM00646">
    <property type="entry name" value="Ami_3"/>
    <property type="match status" value="1"/>
</dbReference>
<feature type="signal peptide" evidence="4">
    <location>
        <begin position="1"/>
        <end position="27"/>
    </location>
</feature>
<proteinExistence type="predicted"/>
<dbReference type="Proteomes" id="UP001597010">
    <property type="component" value="Unassembled WGS sequence"/>
</dbReference>